<dbReference type="EMBL" id="CM047906">
    <property type="protein sequence ID" value="KAJ0086062.1"/>
    <property type="molecule type" value="Genomic_DNA"/>
</dbReference>
<dbReference type="Proteomes" id="UP001164250">
    <property type="component" value="Chromosome 10"/>
</dbReference>
<reference evidence="2" key="1">
    <citation type="journal article" date="2023" name="G3 (Bethesda)">
        <title>Genome assembly and association tests identify interacting loci associated with vigor, precocity, and sex in interspecific pistachio rootstocks.</title>
        <authorList>
            <person name="Palmer W."/>
            <person name="Jacygrad E."/>
            <person name="Sagayaradj S."/>
            <person name="Cavanaugh K."/>
            <person name="Han R."/>
            <person name="Bertier L."/>
            <person name="Beede B."/>
            <person name="Kafkas S."/>
            <person name="Golino D."/>
            <person name="Preece J."/>
            <person name="Michelmore R."/>
        </authorList>
    </citation>
    <scope>NUCLEOTIDE SEQUENCE [LARGE SCALE GENOMIC DNA]</scope>
</reference>
<proteinExistence type="predicted"/>
<evidence type="ECO:0000313" key="2">
    <source>
        <dbReference type="Proteomes" id="UP001164250"/>
    </source>
</evidence>
<sequence>MMRGAADQPVVEDGGDKEKKKKNRRSSRRSNRNSSVSVSGSASTSISEIHGEATQILKNGNKKSFVSYSSSRQHVLDLHPSNDQESTRASDVAFSSMPTMHINEQDLVEAGSMHHLLPADLGGKTVSMSCPTPSARDCWEYINGDGYAQSPIFLPHLSTEAVNEALEKGYALKALFRVNAHNRLEAYCKIDGVQTDVLISGTAAQNRAVEGDVVLIKVDPLSQWTKMKGLPNNSALAEDSNLLSEASEKHGDIHKGKNKVDLGYDHVNSNCTMLPEKEFHYEDGSSPGETSHPESLEPACYNYINGHHLAASDSTYIGSSSRQCDVLDAVERLSATISLNPLKRPTGRVLAIIESSPRRDCIVGYLNVNQWLNYRDGYKEEMTKKGGLISKHECIQLTPTDPKFPKMIVLVKDLPDCIKKRLEGGDATFEMELVAAEILYWGEESPFPQAHVSRVFGRGGEVGPHINAILYENAVCCSEFSSESLSCLPSVPWRVPPEEFNNRKDLRNLCIFTIDPSTATDLDDALSIERLSDGIFRVGVHVADVSYFVLPDTALDIEAQLRSNSVYMFQGKIPMLPFLLSENLGSLNPGVDRLAFSIFWDLNTSGNVVDRWIGRTVIRSCCKLSYETAQDIIDGKIDAESFNTSGNGFPQLYGDFEWADIIRSIISLHEVSKTLKEKRFSDGALRLETSKPVLLRDEDGNPYDSMLLERKDSNFLVEEFMLLANRTAAEVICRAFPESALLRRHPAPNIRKLKEFEAFCQKHGLELDTSSSGQFHQSLERFREKLKDDSVLFNILMNYAARPMQLASYFCSGDFKDNADRSHYGLGVPLYTHFTSPLRRYPDIVVHRTLAAALEAEEFLWNHKRKFLKEKQRNEMKGRFLTGIYYEKDALESMEGREALSVAALKHGVPCTDVLADVAAHCNNRKLACRNVKDASDKLYIWVLLRKKEVHSSSCFYIILILCLVLLSEARVLGLGPRFMSIYIHKLAIERRIYYDEVEGLKVEWLEATSALVLNLCTYKRSCRRGGFTNYRPLEDVALLIRPCDLKEEQSMSGGSANECIAANGSDSDLTRPYLDPISNCGIDPGVFPMTVNLLSTIPVALSAVGGDDGPLDVGVRLYMSTYLR</sequence>
<protein>
    <submittedName>
        <fullName evidence="1">Uncharacterized protein</fullName>
    </submittedName>
</protein>
<evidence type="ECO:0000313" key="1">
    <source>
        <dbReference type="EMBL" id="KAJ0086062.1"/>
    </source>
</evidence>
<accession>A0ACC1AHQ4</accession>
<gene>
    <name evidence="1" type="ORF">Patl1_08404</name>
</gene>
<name>A0ACC1AHQ4_9ROSI</name>
<keyword evidence="2" id="KW-1185">Reference proteome</keyword>
<organism evidence="1 2">
    <name type="scientific">Pistacia atlantica</name>
    <dbReference type="NCBI Taxonomy" id="434234"/>
    <lineage>
        <taxon>Eukaryota</taxon>
        <taxon>Viridiplantae</taxon>
        <taxon>Streptophyta</taxon>
        <taxon>Embryophyta</taxon>
        <taxon>Tracheophyta</taxon>
        <taxon>Spermatophyta</taxon>
        <taxon>Magnoliopsida</taxon>
        <taxon>eudicotyledons</taxon>
        <taxon>Gunneridae</taxon>
        <taxon>Pentapetalae</taxon>
        <taxon>rosids</taxon>
        <taxon>malvids</taxon>
        <taxon>Sapindales</taxon>
        <taxon>Anacardiaceae</taxon>
        <taxon>Pistacia</taxon>
    </lineage>
</organism>
<comment type="caution">
    <text evidence="1">The sequence shown here is derived from an EMBL/GenBank/DDBJ whole genome shotgun (WGS) entry which is preliminary data.</text>
</comment>